<keyword evidence="3" id="KW-1185">Reference proteome</keyword>
<gene>
    <name evidence="2" type="ORF">HHX25_00475</name>
</gene>
<evidence type="ECO:0000313" key="2">
    <source>
        <dbReference type="EMBL" id="NMH85966.1"/>
    </source>
</evidence>
<protein>
    <submittedName>
        <fullName evidence="2">Uncharacterized protein</fullName>
    </submittedName>
</protein>
<comment type="caution">
    <text evidence="2">The sequence shown here is derived from an EMBL/GenBank/DDBJ whole genome shotgun (WGS) entry which is preliminary data.</text>
</comment>
<dbReference type="EMBL" id="JABBHF010000001">
    <property type="protein sequence ID" value="NMH85966.1"/>
    <property type="molecule type" value="Genomic_DNA"/>
</dbReference>
<name>A0ABX1RR05_9FLAO</name>
<keyword evidence="1" id="KW-1133">Transmembrane helix</keyword>
<evidence type="ECO:0000313" key="3">
    <source>
        <dbReference type="Proteomes" id="UP000746690"/>
    </source>
</evidence>
<feature type="transmembrane region" description="Helical" evidence="1">
    <location>
        <begin position="6"/>
        <end position="26"/>
    </location>
</feature>
<proteinExistence type="predicted"/>
<dbReference type="RefSeq" id="WP_169668967.1">
    <property type="nucleotide sequence ID" value="NZ_JABBHF010000001.1"/>
</dbReference>
<organism evidence="2 3">
    <name type="scientific">Flavivirga algicola</name>
    <dbReference type="NCBI Taxonomy" id="2729136"/>
    <lineage>
        <taxon>Bacteria</taxon>
        <taxon>Pseudomonadati</taxon>
        <taxon>Bacteroidota</taxon>
        <taxon>Flavobacteriia</taxon>
        <taxon>Flavobacteriales</taxon>
        <taxon>Flavobacteriaceae</taxon>
        <taxon>Flavivirga</taxon>
    </lineage>
</organism>
<keyword evidence="1" id="KW-0472">Membrane</keyword>
<dbReference type="Proteomes" id="UP000746690">
    <property type="component" value="Unassembled WGS sequence"/>
</dbReference>
<accession>A0ABX1RR05</accession>
<keyword evidence="1" id="KW-0812">Transmembrane</keyword>
<sequence>MNKKYVNSVLIAFLIVIWGAVIYKYFGKSNTVEVGVENKVSSTNYQPKYNITKDTFLLEIINKTPFKASKNLKKKATVVKKAKTIVKKIPKKHVKKTNVTWPDISYHGFVKGDKKSTRLVLLKINKKLYRKREKETVDGLTLIKAYNDSLWVSFNNIKKTITKIHD</sequence>
<reference evidence="2 3" key="1">
    <citation type="submission" date="2020-04" db="EMBL/GenBank/DDBJ databases">
        <title>A Flavivirga sp. nov.</title>
        <authorList>
            <person name="Sun X."/>
        </authorList>
    </citation>
    <scope>NUCLEOTIDE SEQUENCE [LARGE SCALE GENOMIC DNA]</scope>
    <source>
        <strain evidence="2 3">Y03</strain>
    </source>
</reference>
<evidence type="ECO:0000256" key="1">
    <source>
        <dbReference type="SAM" id="Phobius"/>
    </source>
</evidence>